<name>A0A7X1DSQ7_9LIST</name>
<evidence type="ECO:0000313" key="2">
    <source>
        <dbReference type="Proteomes" id="UP000546244"/>
    </source>
</evidence>
<dbReference type="AlphaFoldDB" id="A0A7X1DSQ7"/>
<dbReference type="Proteomes" id="UP000546244">
    <property type="component" value="Unassembled WGS sequence"/>
</dbReference>
<reference evidence="1 2" key="1">
    <citation type="submission" date="2020-03" db="EMBL/GenBank/DDBJ databases">
        <title>Soil Listeria distribution.</title>
        <authorList>
            <person name="Liao J."/>
            <person name="Wiedmann M."/>
        </authorList>
    </citation>
    <scope>NUCLEOTIDE SEQUENCE [LARGE SCALE GENOMIC DNA]</scope>
    <source>
        <strain evidence="1 2">FSL L7-1850</strain>
    </source>
</reference>
<sequence length="95" mass="10759">MNSSKILDVVKKPLPAKAFQWKGVSEQSKKDLLQFLNHTGCTDLYAFTLTEHGLSIETLEGQMRVDTGAYIICGNANEYWAVREDIFLSTYNIIE</sequence>
<organism evidence="1 2">
    <name type="scientific">Listeria booriae</name>
    <dbReference type="NCBI Taxonomy" id="1552123"/>
    <lineage>
        <taxon>Bacteria</taxon>
        <taxon>Bacillati</taxon>
        <taxon>Bacillota</taxon>
        <taxon>Bacilli</taxon>
        <taxon>Bacillales</taxon>
        <taxon>Listeriaceae</taxon>
        <taxon>Listeria</taxon>
    </lineage>
</organism>
<comment type="caution">
    <text evidence="1">The sequence shown here is derived from an EMBL/GenBank/DDBJ whole genome shotgun (WGS) entry which is preliminary data.</text>
</comment>
<gene>
    <name evidence="1" type="ORF">HBP98_16430</name>
</gene>
<protein>
    <submittedName>
        <fullName evidence="1">Uncharacterized protein</fullName>
    </submittedName>
</protein>
<accession>A0A7X1DSQ7</accession>
<dbReference type="RefSeq" id="WP_185369219.1">
    <property type="nucleotide sequence ID" value="NZ_JAARMV010000007.1"/>
</dbReference>
<dbReference type="EMBL" id="JAARMV010000007">
    <property type="protein sequence ID" value="MBC2373599.1"/>
    <property type="molecule type" value="Genomic_DNA"/>
</dbReference>
<proteinExistence type="predicted"/>
<evidence type="ECO:0000313" key="1">
    <source>
        <dbReference type="EMBL" id="MBC2373599.1"/>
    </source>
</evidence>